<evidence type="ECO:0000313" key="3">
    <source>
        <dbReference type="Proteomes" id="UP001265746"/>
    </source>
</evidence>
<dbReference type="InterPro" id="IPR002347">
    <property type="entry name" value="SDR_fam"/>
</dbReference>
<keyword evidence="3" id="KW-1185">Reference proteome</keyword>
<dbReference type="Proteomes" id="UP001265746">
    <property type="component" value="Unassembled WGS sequence"/>
</dbReference>
<dbReference type="Gene3D" id="3.40.50.720">
    <property type="entry name" value="NAD(P)-binding Rossmann-like Domain"/>
    <property type="match status" value="1"/>
</dbReference>
<dbReference type="PANTHER" id="PTHR43157">
    <property type="entry name" value="PHOSPHATIDYLINOSITOL-GLYCAN BIOSYNTHESIS CLASS F PROTEIN-RELATED"/>
    <property type="match status" value="1"/>
</dbReference>
<organism evidence="2 3">
    <name type="scientific">Phomopsis amygdali</name>
    <name type="common">Fusicoccum amygdali</name>
    <dbReference type="NCBI Taxonomy" id="1214568"/>
    <lineage>
        <taxon>Eukaryota</taxon>
        <taxon>Fungi</taxon>
        <taxon>Dikarya</taxon>
        <taxon>Ascomycota</taxon>
        <taxon>Pezizomycotina</taxon>
        <taxon>Sordariomycetes</taxon>
        <taxon>Sordariomycetidae</taxon>
        <taxon>Diaporthales</taxon>
        <taxon>Diaporthaceae</taxon>
        <taxon>Diaporthe</taxon>
    </lineage>
</organism>
<accession>A0AAD9S9M0</accession>
<evidence type="ECO:0000256" key="1">
    <source>
        <dbReference type="ARBA" id="ARBA00023002"/>
    </source>
</evidence>
<sequence>MPSFTGEDIPDLDGQVIIVTGGNAGLGLETVKQLSSHNAARIYLAARSQEKAEQAIRELQAADPKANTIVFLRLDLASLESVKDAASYFLHQETRLDILVNNAGIMMTPEGLTKDGYEIQFGTNVINHQTRVVMLSSAAHVRAPSDIYKISEFRTKMTDRGTTERYTISKLADLHYAKALAERERHVKIVPVHPGIVATNLHHASEGLLLRPFLHIAVRLFATPVEKGALSQIWAAVSPNAKSGQYYGPIGKVEPGSKASQNRDLQEQLYEYIQTELGVHCGKRM</sequence>
<evidence type="ECO:0008006" key="4">
    <source>
        <dbReference type="Google" id="ProtNLM"/>
    </source>
</evidence>
<dbReference type="AlphaFoldDB" id="A0AAD9S9M0"/>
<comment type="caution">
    <text evidence="2">The sequence shown here is derived from an EMBL/GenBank/DDBJ whole genome shotgun (WGS) entry which is preliminary data.</text>
</comment>
<name>A0AAD9S9M0_PHOAM</name>
<gene>
    <name evidence="2" type="ORF">N8I77_008606</name>
</gene>
<protein>
    <recommendedName>
        <fullName evidence="4">NAD(P)-binding protein</fullName>
    </recommendedName>
</protein>
<dbReference type="InterPro" id="IPR036291">
    <property type="entry name" value="NAD(P)-bd_dom_sf"/>
</dbReference>
<proteinExistence type="predicted"/>
<dbReference type="PANTHER" id="PTHR43157:SF31">
    <property type="entry name" value="PHOSPHATIDYLINOSITOL-GLYCAN BIOSYNTHESIS CLASS F PROTEIN"/>
    <property type="match status" value="1"/>
</dbReference>
<dbReference type="SUPFAM" id="SSF51735">
    <property type="entry name" value="NAD(P)-binding Rossmann-fold domains"/>
    <property type="match status" value="1"/>
</dbReference>
<keyword evidence="1" id="KW-0560">Oxidoreductase</keyword>
<dbReference type="PRINTS" id="PR00081">
    <property type="entry name" value="GDHRDH"/>
</dbReference>
<evidence type="ECO:0000313" key="2">
    <source>
        <dbReference type="EMBL" id="KAK2602035.1"/>
    </source>
</evidence>
<dbReference type="GO" id="GO:0016491">
    <property type="term" value="F:oxidoreductase activity"/>
    <property type="evidence" value="ECO:0007669"/>
    <property type="project" value="UniProtKB-KW"/>
</dbReference>
<dbReference type="Pfam" id="PF00106">
    <property type="entry name" value="adh_short"/>
    <property type="match status" value="1"/>
</dbReference>
<reference evidence="2" key="1">
    <citation type="submission" date="2023-06" db="EMBL/GenBank/DDBJ databases">
        <authorList>
            <person name="Noh H."/>
        </authorList>
    </citation>
    <scope>NUCLEOTIDE SEQUENCE</scope>
    <source>
        <strain evidence="2">DUCC20226</strain>
    </source>
</reference>
<dbReference type="EMBL" id="JAUJFL010000005">
    <property type="protein sequence ID" value="KAK2602035.1"/>
    <property type="molecule type" value="Genomic_DNA"/>
</dbReference>